<dbReference type="Proteomes" id="UP001234178">
    <property type="component" value="Unassembled WGS sequence"/>
</dbReference>
<name>A0ABR0ARW5_9CRUS</name>
<sequence>MFFLLLGFTITKVARRETSYSSSTPIHNFVCRSVRFEGESGSKPVYNFLLRSVRFHRVGDIYRAQKLKKLLVSKMDRF</sequence>
<feature type="chain" id="PRO_5046264142" description="Secreted protein" evidence="1">
    <location>
        <begin position="16"/>
        <end position="78"/>
    </location>
</feature>
<accession>A0ABR0ARW5</accession>
<gene>
    <name evidence="2" type="ORF">OUZ56_017004</name>
</gene>
<evidence type="ECO:0008006" key="4">
    <source>
        <dbReference type="Google" id="ProtNLM"/>
    </source>
</evidence>
<organism evidence="2 3">
    <name type="scientific">Daphnia magna</name>
    <dbReference type="NCBI Taxonomy" id="35525"/>
    <lineage>
        <taxon>Eukaryota</taxon>
        <taxon>Metazoa</taxon>
        <taxon>Ecdysozoa</taxon>
        <taxon>Arthropoda</taxon>
        <taxon>Crustacea</taxon>
        <taxon>Branchiopoda</taxon>
        <taxon>Diplostraca</taxon>
        <taxon>Cladocera</taxon>
        <taxon>Anomopoda</taxon>
        <taxon>Daphniidae</taxon>
        <taxon>Daphnia</taxon>
    </lineage>
</organism>
<keyword evidence="1" id="KW-0732">Signal</keyword>
<proteinExistence type="predicted"/>
<comment type="caution">
    <text evidence="2">The sequence shown here is derived from an EMBL/GenBank/DDBJ whole genome shotgun (WGS) entry which is preliminary data.</text>
</comment>
<dbReference type="EMBL" id="JAOYFB010000038">
    <property type="protein sequence ID" value="KAK4027863.1"/>
    <property type="molecule type" value="Genomic_DNA"/>
</dbReference>
<evidence type="ECO:0000256" key="1">
    <source>
        <dbReference type="SAM" id="SignalP"/>
    </source>
</evidence>
<keyword evidence="3" id="KW-1185">Reference proteome</keyword>
<reference evidence="2 3" key="1">
    <citation type="journal article" date="2023" name="Nucleic Acids Res.">
        <title>The hologenome of Daphnia magna reveals possible DNA methylation and microbiome-mediated evolution of the host genome.</title>
        <authorList>
            <person name="Chaturvedi A."/>
            <person name="Li X."/>
            <person name="Dhandapani V."/>
            <person name="Marshall H."/>
            <person name="Kissane S."/>
            <person name="Cuenca-Cambronero M."/>
            <person name="Asole G."/>
            <person name="Calvet F."/>
            <person name="Ruiz-Romero M."/>
            <person name="Marangio P."/>
            <person name="Guigo R."/>
            <person name="Rago D."/>
            <person name="Mirbahai L."/>
            <person name="Eastwood N."/>
            <person name="Colbourne J.K."/>
            <person name="Zhou J."/>
            <person name="Mallon E."/>
            <person name="Orsini L."/>
        </authorList>
    </citation>
    <scope>NUCLEOTIDE SEQUENCE [LARGE SCALE GENOMIC DNA]</scope>
    <source>
        <strain evidence="2">LRV0_1</strain>
    </source>
</reference>
<protein>
    <recommendedName>
        <fullName evidence="4">Secreted protein</fullName>
    </recommendedName>
</protein>
<feature type="signal peptide" evidence="1">
    <location>
        <begin position="1"/>
        <end position="15"/>
    </location>
</feature>
<evidence type="ECO:0000313" key="2">
    <source>
        <dbReference type="EMBL" id="KAK4027863.1"/>
    </source>
</evidence>
<evidence type="ECO:0000313" key="3">
    <source>
        <dbReference type="Proteomes" id="UP001234178"/>
    </source>
</evidence>